<name>A0A0F9HW45_9ZZZZ</name>
<organism evidence="1">
    <name type="scientific">marine sediment metagenome</name>
    <dbReference type="NCBI Taxonomy" id="412755"/>
    <lineage>
        <taxon>unclassified sequences</taxon>
        <taxon>metagenomes</taxon>
        <taxon>ecological metagenomes</taxon>
    </lineage>
</organism>
<protein>
    <submittedName>
        <fullName evidence="1">Uncharacterized protein</fullName>
    </submittedName>
</protein>
<evidence type="ECO:0000313" key="1">
    <source>
        <dbReference type="EMBL" id="KKL85885.1"/>
    </source>
</evidence>
<reference evidence="1" key="1">
    <citation type="journal article" date="2015" name="Nature">
        <title>Complex archaea that bridge the gap between prokaryotes and eukaryotes.</title>
        <authorList>
            <person name="Spang A."/>
            <person name="Saw J.H."/>
            <person name="Jorgensen S.L."/>
            <person name="Zaremba-Niedzwiedzka K."/>
            <person name="Martijn J."/>
            <person name="Lind A.E."/>
            <person name="van Eijk R."/>
            <person name="Schleper C."/>
            <person name="Guy L."/>
            <person name="Ettema T.J."/>
        </authorList>
    </citation>
    <scope>NUCLEOTIDE SEQUENCE</scope>
</reference>
<proteinExistence type="predicted"/>
<comment type="caution">
    <text evidence="1">The sequence shown here is derived from an EMBL/GenBank/DDBJ whole genome shotgun (WGS) entry which is preliminary data.</text>
</comment>
<dbReference type="EMBL" id="LAZR01021274">
    <property type="protein sequence ID" value="KKL85885.1"/>
    <property type="molecule type" value="Genomic_DNA"/>
</dbReference>
<sequence>MTNSPVSQDKKCARCGVGFRPKDIPVDTTVSLVGDGKKASDKTWIRYHPTCAIKEACDLIYESRRITKEAGRTFRI</sequence>
<dbReference type="AlphaFoldDB" id="A0A0F9HW45"/>
<accession>A0A0F9HW45</accession>
<gene>
    <name evidence="1" type="ORF">LCGC14_1950220</name>
</gene>